<accession>A0ACC3NH89</accession>
<evidence type="ECO:0000313" key="1">
    <source>
        <dbReference type="EMBL" id="KAK3716354.1"/>
    </source>
</evidence>
<organism evidence="1 2">
    <name type="scientific">Vermiconidia calcicola</name>
    <dbReference type="NCBI Taxonomy" id="1690605"/>
    <lineage>
        <taxon>Eukaryota</taxon>
        <taxon>Fungi</taxon>
        <taxon>Dikarya</taxon>
        <taxon>Ascomycota</taxon>
        <taxon>Pezizomycotina</taxon>
        <taxon>Dothideomycetes</taxon>
        <taxon>Dothideomycetidae</taxon>
        <taxon>Mycosphaerellales</taxon>
        <taxon>Extremaceae</taxon>
        <taxon>Vermiconidia</taxon>
    </lineage>
</organism>
<protein>
    <submittedName>
        <fullName evidence="1">Uncharacterized protein</fullName>
    </submittedName>
</protein>
<sequence length="562" mass="62547">MQQQQRSMQYSSAQQHASEAYRDSPQQRHHTPMSMSHAPLLPPIQHFPGLENMQSQPQYAPPPPMNGGAQMPPQPHHPPPYHPNQFQYSNGGLQPAPMPSNGGANGQNMMRYAITPQASVQLAGGGRPKKDIKRRTKTGCLTCRKRRIKWQSKTELTCGKCDESHPACRNCQKSKRECLGYDPIFKQTPAPAAIQPAPSSSSSTSAKSSTSTTIPSNLYQQSQPYPGAAHTFVPSDQAVQSAEGPYEYGAPSLDPALSPGNQSLTMATNSFSTTLSSTRKVKFVTMEQLYSLDDVPPRYQAREAPPPPHPSSLQEVDDFYRFHFGPGLDKLFETNWYGTCGLSYLKQEPHSLDYTIQVMEQMKMRTEDAASVQSLQSLEARLVWQLAMMPRSARGPAGGIEPPIPEFLSRLETLECILTGQFLSRSTIPSPPTPEHQHEHARYNQYNFWHQLGRFAAARDDTSDPDALREINDSLAVMRGILGMMENRDVLYSIAIARHIGGRSQDFRPPQSVVPPVDDMNSDVKKLQVAQHFVSVEDQKGTTQVIQRVCGMAIRGWILQKQ</sequence>
<name>A0ACC3NH89_9PEZI</name>
<evidence type="ECO:0000313" key="2">
    <source>
        <dbReference type="Proteomes" id="UP001281147"/>
    </source>
</evidence>
<proteinExistence type="predicted"/>
<dbReference type="EMBL" id="JAUTXU010000043">
    <property type="protein sequence ID" value="KAK3716354.1"/>
    <property type="molecule type" value="Genomic_DNA"/>
</dbReference>
<comment type="caution">
    <text evidence="1">The sequence shown here is derived from an EMBL/GenBank/DDBJ whole genome shotgun (WGS) entry which is preliminary data.</text>
</comment>
<dbReference type="Proteomes" id="UP001281147">
    <property type="component" value="Unassembled WGS sequence"/>
</dbReference>
<keyword evidence="2" id="KW-1185">Reference proteome</keyword>
<gene>
    <name evidence="1" type="ORF">LTR37_006504</name>
</gene>
<reference evidence="1" key="1">
    <citation type="submission" date="2023-07" db="EMBL/GenBank/DDBJ databases">
        <title>Black Yeasts Isolated from many extreme environments.</title>
        <authorList>
            <person name="Coleine C."/>
            <person name="Stajich J.E."/>
            <person name="Selbmann L."/>
        </authorList>
    </citation>
    <scope>NUCLEOTIDE SEQUENCE</scope>
    <source>
        <strain evidence="1">CCFEE 5714</strain>
    </source>
</reference>